<dbReference type="EMBL" id="NFZX01000086">
    <property type="protein sequence ID" value="RFA31983.1"/>
    <property type="molecule type" value="Genomic_DNA"/>
</dbReference>
<protein>
    <recommendedName>
        <fullName evidence="1">IstB-like ATP-binding domain-containing protein</fullName>
    </recommendedName>
</protein>
<name>A0A3E0WID8_9BACI</name>
<feature type="domain" description="IstB-like ATP-binding" evidence="1">
    <location>
        <begin position="12"/>
        <end position="40"/>
    </location>
</feature>
<reference evidence="2 3" key="1">
    <citation type="submission" date="2017-05" db="EMBL/GenBank/DDBJ databases">
        <title>Virgibacillus sp. AK90 isolated from a saltern of Kakinada, India.</title>
        <authorList>
            <person name="Gupta V."/>
            <person name="Sidhu C."/>
            <person name="Korpole S."/>
            <person name="Pinnaka A.K."/>
        </authorList>
    </citation>
    <scope>NUCLEOTIDE SEQUENCE [LARGE SCALE GENOMIC DNA]</scope>
    <source>
        <strain evidence="2 3">AK90</strain>
    </source>
</reference>
<dbReference type="Proteomes" id="UP000256488">
    <property type="component" value="Unassembled WGS sequence"/>
</dbReference>
<evidence type="ECO:0000313" key="2">
    <source>
        <dbReference type="EMBL" id="RFA31983.1"/>
    </source>
</evidence>
<gene>
    <name evidence="2" type="ORF">CAI16_19330</name>
</gene>
<dbReference type="AlphaFoldDB" id="A0A3E0WID8"/>
<proteinExistence type="predicted"/>
<evidence type="ECO:0000259" key="1">
    <source>
        <dbReference type="Pfam" id="PF01695"/>
    </source>
</evidence>
<dbReference type="InterPro" id="IPR002611">
    <property type="entry name" value="IstB_ATP-bd"/>
</dbReference>
<evidence type="ECO:0000313" key="3">
    <source>
        <dbReference type="Proteomes" id="UP000256488"/>
    </source>
</evidence>
<sequence length="85" mass="9998">MFFGRPLNPPFEIGYLPIDAEDAKLFFQLIDMRYEKKSTIHSLPKFNNQNHQCELVVCSAARSLCCQPKSKRPTEWFPFCITRTR</sequence>
<dbReference type="GO" id="GO:0005524">
    <property type="term" value="F:ATP binding"/>
    <property type="evidence" value="ECO:0007669"/>
    <property type="project" value="InterPro"/>
</dbReference>
<accession>A0A3E0WID8</accession>
<comment type="caution">
    <text evidence="2">The sequence shown here is derived from an EMBL/GenBank/DDBJ whole genome shotgun (WGS) entry which is preliminary data.</text>
</comment>
<dbReference type="Pfam" id="PF01695">
    <property type="entry name" value="IstB_IS21"/>
    <property type="match status" value="1"/>
</dbReference>
<organism evidence="2 3">
    <name type="scientific">Virgibacillus dokdonensis</name>
    <dbReference type="NCBI Taxonomy" id="302167"/>
    <lineage>
        <taxon>Bacteria</taxon>
        <taxon>Bacillati</taxon>
        <taxon>Bacillota</taxon>
        <taxon>Bacilli</taxon>
        <taxon>Bacillales</taxon>
        <taxon>Bacillaceae</taxon>
        <taxon>Virgibacillus</taxon>
    </lineage>
</organism>